<protein>
    <recommendedName>
        <fullName evidence="9">DNA primase DnaG</fullName>
        <ecNumber evidence="9">2.7.7.101</ecNumber>
    </recommendedName>
</protein>
<dbReference type="SUPFAM" id="SSF56731">
    <property type="entry name" value="DNA primase core"/>
    <property type="match status" value="1"/>
</dbReference>
<dbReference type="GO" id="GO:0005737">
    <property type="term" value="C:cytoplasm"/>
    <property type="evidence" value="ECO:0007669"/>
    <property type="project" value="TreeGrafter"/>
</dbReference>
<dbReference type="AlphaFoldDB" id="A0A1Q6DS05"/>
<dbReference type="HAMAP" id="MF_00007">
    <property type="entry name" value="DNA_primase_DnaG_arc"/>
    <property type="match status" value="1"/>
</dbReference>
<keyword evidence="13" id="KW-1185">Reference proteome</keyword>
<keyword evidence="8 9" id="KW-0804">Transcription</keyword>
<feature type="compositionally biased region" description="Polar residues" evidence="10">
    <location>
        <begin position="299"/>
        <end position="309"/>
    </location>
</feature>
<dbReference type="GO" id="GO:0000428">
    <property type="term" value="C:DNA-directed RNA polymerase complex"/>
    <property type="evidence" value="ECO:0007669"/>
    <property type="project" value="UniProtKB-KW"/>
</dbReference>
<dbReference type="GO" id="GO:0006269">
    <property type="term" value="P:DNA replication, synthesis of primer"/>
    <property type="evidence" value="ECO:0007669"/>
    <property type="project" value="UniProtKB-UniRule"/>
</dbReference>
<dbReference type="InterPro" id="IPR006171">
    <property type="entry name" value="TOPRIM_dom"/>
</dbReference>
<evidence type="ECO:0000256" key="10">
    <source>
        <dbReference type="SAM" id="MobiDB-lite"/>
    </source>
</evidence>
<comment type="caution">
    <text evidence="12">The sequence shown here is derived from an EMBL/GenBank/DDBJ whole genome shotgun (WGS) entry which is preliminary data.</text>
</comment>
<keyword evidence="7" id="KW-0460">Magnesium</keyword>
<comment type="subunit">
    <text evidence="9">Forms a ternary complex with MCM helicase and DNA. Component of the archaeal exosome complex.</text>
</comment>
<evidence type="ECO:0000256" key="8">
    <source>
        <dbReference type="ARBA" id="ARBA00023163"/>
    </source>
</evidence>
<evidence type="ECO:0000313" key="12">
    <source>
        <dbReference type="EMBL" id="OKY77155.1"/>
    </source>
</evidence>
<keyword evidence="5 9" id="KW-0235">DNA replication</keyword>
<dbReference type="CDD" id="cd01029">
    <property type="entry name" value="TOPRIM_primases"/>
    <property type="match status" value="1"/>
</dbReference>
<evidence type="ECO:0000256" key="1">
    <source>
        <dbReference type="ARBA" id="ARBA00022478"/>
    </source>
</evidence>
<dbReference type="InterPro" id="IPR034154">
    <property type="entry name" value="TOPRIM_DnaG/twinkle"/>
</dbReference>
<dbReference type="Pfam" id="PF13662">
    <property type="entry name" value="Toprim_4"/>
    <property type="match status" value="1"/>
</dbReference>
<dbReference type="Proteomes" id="UP000185744">
    <property type="component" value="Unassembled WGS sequence"/>
</dbReference>
<feature type="compositionally biased region" description="Basic residues" evidence="10">
    <location>
        <begin position="310"/>
        <end position="320"/>
    </location>
</feature>
<dbReference type="GO" id="GO:0046872">
    <property type="term" value="F:metal ion binding"/>
    <property type="evidence" value="ECO:0007669"/>
    <property type="project" value="UniProtKB-KW"/>
</dbReference>
<dbReference type="GO" id="GO:1990077">
    <property type="term" value="C:primosome complex"/>
    <property type="evidence" value="ECO:0007669"/>
    <property type="project" value="UniProtKB-KW"/>
</dbReference>
<reference evidence="12" key="1">
    <citation type="submission" date="2016-12" db="EMBL/GenBank/DDBJ databases">
        <title>Discovery of methanogenic haloarchaea.</title>
        <authorList>
            <person name="Sorokin D.Y."/>
            <person name="Makarova K.S."/>
            <person name="Abbas B."/>
            <person name="Ferrer M."/>
            <person name="Golyshin P.N."/>
        </authorList>
    </citation>
    <scope>NUCLEOTIDE SEQUENCE [LARGE SCALE GENOMIC DNA]</scope>
    <source>
        <strain evidence="12">HMET1</strain>
    </source>
</reference>
<dbReference type="EMBL" id="MSDW01000002">
    <property type="protein sequence ID" value="OKY77155.1"/>
    <property type="molecule type" value="Genomic_DNA"/>
</dbReference>
<evidence type="ECO:0000256" key="6">
    <source>
        <dbReference type="ARBA" id="ARBA00022723"/>
    </source>
</evidence>
<dbReference type="InterPro" id="IPR020607">
    <property type="entry name" value="Primase_DnaG_arc"/>
</dbReference>
<feature type="domain" description="Toprim" evidence="11">
    <location>
        <begin position="169"/>
        <end position="255"/>
    </location>
</feature>
<keyword evidence="6" id="KW-0479">Metal-binding</keyword>
<proteinExistence type="inferred from homology"/>
<comment type="catalytic activity">
    <reaction evidence="9">
        <text>ssDNA + n NTP = ssDNA/pppN(pN)n-1 hybrid + (n-1) diphosphate.</text>
        <dbReference type="EC" id="2.7.7.101"/>
    </reaction>
</comment>
<dbReference type="InterPro" id="IPR050219">
    <property type="entry name" value="DnaG_primase"/>
</dbReference>
<accession>A0A1Q6DS05</accession>
<dbReference type="GO" id="GO:0008143">
    <property type="term" value="F:poly(A) binding"/>
    <property type="evidence" value="ECO:0007669"/>
    <property type="project" value="InterPro"/>
</dbReference>
<evidence type="ECO:0000256" key="4">
    <source>
        <dbReference type="ARBA" id="ARBA00022695"/>
    </source>
</evidence>
<dbReference type="STRING" id="1903181.BTN85_1802"/>
<evidence type="ECO:0000313" key="13">
    <source>
        <dbReference type="Proteomes" id="UP000185744"/>
    </source>
</evidence>
<feature type="region of interest" description="Disordered" evidence="10">
    <location>
        <begin position="257"/>
        <end position="347"/>
    </location>
</feature>
<evidence type="ECO:0000256" key="5">
    <source>
        <dbReference type="ARBA" id="ARBA00022705"/>
    </source>
</evidence>
<evidence type="ECO:0000256" key="7">
    <source>
        <dbReference type="ARBA" id="ARBA00022842"/>
    </source>
</evidence>
<dbReference type="GO" id="GO:0000178">
    <property type="term" value="C:exosome (RNase complex)"/>
    <property type="evidence" value="ECO:0007669"/>
    <property type="project" value="UniProtKB-KW"/>
</dbReference>
<evidence type="ECO:0000256" key="9">
    <source>
        <dbReference type="HAMAP-Rule" id="MF_00007"/>
    </source>
</evidence>
<dbReference type="EC" id="2.7.7.101" evidence="9"/>
<dbReference type="PROSITE" id="PS50880">
    <property type="entry name" value="TOPRIM"/>
    <property type="match status" value="1"/>
</dbReference>
<dbReference type="Gene3D" id="3.40.1360.10">
    <property type="match status" value="1"/>
</dbReference>
<dbReference type="FunCoup" id="A0A1Q6DS05">
    <property type="interactions" value="15"/>
</dbReference>
<dbReference type="PANTHER" id="PTHR30313">
    <property type="entry name" value="DNA PRIMASE"/>
    <property type="match status" value="1"/>
</dbReference>
<evidence type="ECO:0000256" key="2">
    <source>
        <dbReference type="ARBA" id="ARBA00022515"/>
    </source>
</evidence>
<keyword evidence="2 9" id="KW-0639">Primosome</keyword>
<dbReference type="GO" id="GO:0003899">
    <property type="term" value="F:DNA-directed RNA polymerase activity"/>
    <property type="evidence" value="ECO:0007669"/>
    <property type="project" value="UniProtKB-UniRule"/>
</dbReference>
<keyword evidence="4 9" id="KW-0548">Nucleotidyltransferase</keyword>
<dbReference type="SMART" id="SM00493">
    <property type="entry name" value="TOPRIM"/>
    <property type="match status" value="1"/>
</dbReference>
<evidence type="ECO:0000256" key="3">
    <source>
        <dbReference type="ARBA" id="ARBA00022679"/>
    </source>
</evidence>
<comment type="function">
    <text evidence="9">RNA polymerase that catalyzes the synthesis of short RNA molecules used as primers for DNA polymerase during DNA replication. Also part of the exosome, which is a complex involved in RNA degradation. Acts as a poly(A)-binding protein that enhances the interaction between heteropolymeric, adenine-rich transcripts and the exosome.</text>
</comment>
<dbReference type="NCBIfam" id="NF003108">
    <property type="entry name" value="PRK04031.1-1"/>
    <property type="match status" value="1"/>
</dbReference>
<gene>
    <name evidence="9" type="primary">dnaG</name>
    <name evidence="12" type="ORF">BTN85_1802</name>
</gene>
<evidence type="ECO:0000259" key="11">
    <source>
        <dbReference type="PROSITE" id="PS50880"/>
    </source>
</evidence>
<organism evidence="12 13">
    <name type="scientific">Methanohalarchaeum thermophilum</name>
    <dbReference type="NCBI Taxonomy" id="1903181"/>
    <lineage>
        <taxon>Archaea</taxon>
        <taxon>Methanobacteriati</taxon>
        <taxon>Methanobacteriota</taxon>
        <taxon>Methanonatronarchaeia</taxon>
        <taxon>Methanonatronarchaeales</taxon>
        <taxon>Methanonatronarchaeaceae</taxon>
        <taxon>Candidatus Methanohalarchaeum</taxon>
    </lineage>
</organism>
<dbReference type="InParanoid" id="A0A1Q6DS05"/>
<keyword evidence="1 9" id="KW-0240">DNA-directed RNA polymerase</keyword>
<keyword evidence="9" id="KW-0271">Exosome</keyword>
<comment type="similarity">
    <text evidence="9">Belongs to the archaeal DnaG primase family.</text>
</comment>
<name>A0A1Q6DS05_METT1</name>
<keyword evidence="3 9" id="KW-0808">Transferase</keyword>
<sequence length="446" mass="49811">MQNFGEAKYLIHAQIQANGVVEKPDVVGAIFGQTEGLIGENSDLRELQNGGRVGRIRVSINSEDGRSRGKVLIPSSLNKVETAVLAASLETIDRIGPCKAEINVTDVEDIRESKRDKIVDRAKEILSDMFSEEDLDNKEIAKTVKRSFGETGITKYKGLSSGPNVGSSDAILLVEGRSDVLNLLDYGVKNAIAIEGTDLPKQMEEISQNKTVTAFLDGDRGGDLILKEIAQRAEIDYVARAPEGKQVEELDHEEIMKALRNKEPMEDAITRERERKKEKENDRDKEVTKKKNSEHESQGDQSNENTTRSKLLRKAKKGFNKVKSTKESEENKKLKRKIEKSSSKTEDQINLSDRSYLDILDSLEGTLKAKLLNKEDEEVTEVAVRELANSLKKVGENVETVIFDGVVTQRLLDISQEKRINRVLGIKLGDVVKKPTKVEVITKEEI</sequence>
<dbReference type="PANTHER" id="PTHR30313:SF2">
    <property type="entry name" value="DNA PRIMASE"/>
    <property type="match status" value="1"/>
</dbReference>
<feature type="compositionally biased region" description="Basic and acidic residues" evidence="10">
    <location>
        <begin position="257"/>
        <end position="298"/>
    </location>
</feature>